<dbReference type="GO" id="GO:0005730">
    <property type="term" value="C:nucleolus"/>
    <property type="evidence" value="ECO:0007669"/>
    <property type="project" value="UniProtKB-SubCell"/>
</dbReference>
<evidence type="ECO:0000256" key="4">
    <source>
        <dbReference type="ARBA" id="ARBA00023054"/>
    </source>
</evidence>
<evidence type="ECO:0000256" key="2">
    <source>
        <dbReference type="ARBA" id="ARBA00007175"/>
    </source>
</evidence>
<dbReference type="InterPro" id="IPR019186">
    <property type="entry name" value="Nucleolar_protein_12"/>
</dbReference>
<comment type="similarity">
    <text evidence="2">Belongs to the RRP17 family.</text>
</comment>
<evidence type="ECO:0000313" key="8">
    <source>
        <dbReference type="EMBL" id="CDW39991.1"/>
    </source>
</evidence>
<keyword evidence="5" id="KW-0539">Nucleus</keyword>
<organism evidence="8">
    <name type="scientific">Lepeophtheirus salmonis</name>
    <name type="common">Salmon louse</name>
    <name type="synonym">Caligus salmonis</name>
    <dbReference type="NCBI Taxonomy" id="72036"/>
    <lineage>
        <taxon>Eukaryota</taxon>
        <taxon>Metazoa</taxon>
        <taxon>Ecdysozoa</taxon>
        <taxon>Arthropoda</taxon>
        <taxon>Crustacea</taxon>
        <taxon>Multicrustacea</taxon>
        <taxon>Hexanauplia</taxon>
        <taxon>Copepoda</taxon>
        <taxon>Siphonostomatoida</taxon>
        <taxon>Caligidae</taxon>
        <taxon>Lepeophtheirus</taxon>
    </lineage>
</organism>
<dbReference type="GO" id="GO:0019843">
    <property type="term" value="F:rRNA binding"/>
    <property type="evidence" value="ECO:0007669"/>
    <property type="project" value="TreeGrafter"/>
</dbReference>
<comment type="subcellular location">
    <subcellularLocation>
        <location evidence="1">Nucleus</location>
        <location evidence="1">Nucleolus</location>
    </subcellularLocation>
</comment>
<sequence>MASVSPVEESSAHSVGTGPEEEGEEEEEEEEECETGILSGTMEGDVVVGGGEEEEDEEEEGEEEEDDDEEDEDEEEEEEDEVDEDEESEASQMPTRLKTPCSSPKRSVSPRILEEDMDRMLPTPVRKRGRPSKADVLKRQAAGESEEVATPKKRGRKPMPKEEKERLKEEKKEKRRLELLEKRKSSGEPRKKPGRKSLALTAEEKEKREKARKAKYEEFKKAKAEKAAKRAERNEQLRLIRKQKKEEEARQREAYEKRMQELKASFLDENTQMSSGGGIGDFVEGLQDETSQSSMSSFKKGFINEMSYMDRMRNVTAETLLEYRWPLEGKNSEYYFLQDQVCEYLGIKSFKRKYPDVTRRKIDFEERDFLVEMKIVSEMQADLGLTAITSSEVLDIMSRDFYDKYDEYMNVISERKDRNIKQTSYNTVTVEKHHLADFVEKAVQSTAEWNKNMNKERFENRKAYFDLQTFSIHYPMNNRGRMKVIPKPKLGHYPISIIPGQFTDYFRKYTSSQLKYMPLNSTLAGPPQSGTRIDFVDSPPELDISESSSCSTCSDSSSSDSENEVSQEEEEKSPLPPSLNKNGKLI</sequence>
<feature type="compositionally biased region" description="Basic and acidic residues" evidence="7">
    <location>
        <begin position="202"/>
        <end position="230"/>
    </location>
</feature>
<proteinExistence type="inferred from homology"/>
<feature type="compositionally biased region" description="Basic and acidic residues" evidence="7">
    <location>
        <begin position="159"/>
        <end position="191"/>
    </location>
</feature>
<evidence type="ECO:0000256" key="1">
    <source>
        <dbReference type="ARBA" id="ARBA00004604"/>
    </source>
</evidence>
<evidence type="ECO:0000256" key="6">
    <source>
        <dbReference type="SAM" id="Coils"/>
    </source>
</evidence>
<feature type="coiled-coil region" evidence="6">
    <location>
        <begin position="230"/>
        <end position="272"/>
    </location>
</feature>
<evidence type="ECO:0000256" key="5">
    <source>
        <dbReference type="ARBA" id="ARBA00023242"/>
    </source>
</evidence>
<dbReference type="OrthoDB" id="1903104at2759"/>
<reference evidence="8" key="1">
    <citation type="submission" date="2014-05" db="EMBL/GenBank/DDBJ databases">
        <authorList>
            <person name="Chronopoulou M."/>
        </authorList>
    </citation>
    <scope>NUCLEOTIDE SEQUENCE</scope>
    <source>
        <tissue evidence="8">Whole organism</tissue>
    </source>
</reference>
<keyword evidence="4 6" id="KW-0175">Coiled coil</keyword>
<feature type="compositionally biased region" description="Acidic residues" evidence="7">
    <location>
        <begin position="51"/>
        <end position="89"/>
    </location>
</feature>
<feature type="region of interest" description="Disordered" evidence="7">
    <location>
        <begin position="1"/>
        <end position="230"/>
    </location>
</feature>
<evidence type="ECO:0000256" key="3">
    <source>
        <dbReference type="ARBA" id="ARBA00015520"/>
    </source>
</evidence>
<feature type="compositionally biased region" description="Acidic residues" evidence="7">
    <location>
        <begin position="19"/>
        <end position="34"/>
    </location>
</feature>
<accession>A0A0K2UQH7</accession>
<dbReference type="EMBL" id="HACA01022630">
    <property type="protein sequence ID" value="CDW39991.1"/>
    <property type="molecule type" value="Transcribed_RNA"/>
</dbReference>
<feature type="compositionally biased region" description="Acidic residues" evidence="7">
    <location>
        <begin position="561"/>
        <end position="571"/>
    </location>
</feature>
<dbReference type="PANTHER" id="PTHR14577">
    <property type="entry name" value="NUCLEOLAR PROTEIN 12"/>
    <property type="match status" value="1"/>
</dbReference>
<evidence type="ECO:0000256" key="7">
    <source>
        <dbReference type="SAM" id="MobiDB-lite"/>
    </source>
</evidence>
<feature type="compositionally biased region" description="Low complexity" evidence="7">
    <location>
        <begin position="545"/>
        <end position="560"/>
    </location>
</feature>
<name>A0A0K2UQH7_LEPSM</name>
<dbReference type="CDD" id="cd21085">
    <property type="entry name" value="WH_NTD_PHF10"/>
    <property type="match status" value="1"/>
</dbReference>
<dbReference type="PANTHER" id="PTHR14577:SF0">
    <property type="entry name" value="NUCLEOLAR PROTEIN 12"/>
    <property type="match status" value="1"/>
</dbReference>
<dbReference type="AlphaFoldDB" id="A0A0K2UQH7"/>
<protein>
    <recommendedName>
        <fullName evidence="3">Nucleolar protein 12</fullName>
    </recommendedName>
</protein>
<feature type="region of interest" description="Disordered" evidence="7">
    <location>
        <begin position="523"/>
        <end position="586"/>
    </location>
</feature>
<feature type="compositionally biased region" description="Polar residues" evidence="7">
    <location>
        <begin position="90"/>
        <end position="106"/>
    </location>
</feature>